<gene>
    <name evidence="2" type="primary">Dvir\GJ21714</name>
    <name evidence="2" type="ORF">Dvir_GJ21714</name>
</gene>
<protein>
    <submittedName>
        <fullName evidence="2">Uncharacterized protein</fullName>
    </submittedName>
</protein>
<keyword evidence="3" id="KW-1185">Reference proteome</keyword>
<dbReference type="AlphaFoldDB" id="B4LRB4"/>
<proteinExistence type="predicted"/>
<accession>B4LRB4</accession>
<dbReference type="InParanoid" id="B4LRB4"/>
<dbReference type="eggNOG" id="ENOG502T97P">
    <property type="taxonomic scope" value="Eukaryota"/>
</dbReference>
<feature type="region of interest" description="Disordered" evidence="1">
    <location>
        <begin position="77"/>
        <end position="102"/>
    </location>
</feature>
<evidence type="ECO:0000313" key="3">
    <source>
        <dbReference type="Proteomes" id="UP000008792"/>
    </source>
</evidence>
<dbReference type="OrthoDB" id="7857195at2759"/>
<name>B4LRB4_DROVI</name>
<dbReference type="HOGENOM" id="CLU_128942_0_0_1"/>
<sequence length="179" mass="20171">MEINTTSLLPYVLDLLSRQPDLCTSIDALCEQIQDVVMDDIISPFGNLKRAVEFSVELGMNLGLLLLSDKRVRMPFNFRNRNDNKPAQPQPAKAKELVSPEQGRQVIKRLAKTLKDSRSAVIKQKTNTKARAKGPPKTGFKCKRGRPHAHKKGRPAKKRKTNARNAAVRQLAGTRSRRY</sequence>
<reference evidence="2 3" key="1">
    <citation type="journal article" date="2007" name="Nature">
        <title>Evolution of genes and genomes on the Drosophila phylogeny.</title>
        <authorList>
            <consortium name="Drosophila 12 Genomes Consortium"/>
            <person name="Clark A.G."/>
            <person name="Eisen M.B."/>
            <person name="Smith D.R."/>
            <person name="Bergman C.M."/>
            <person name="Oliver B."/>
            <person name="Markow T.A."/>
            <person name="Kaufman T.C."/>
            <person name="Kellis M."/>
            <person name="Gelbart W."/>
            <person name="Iyer V.N."/>
            <person name="Pollard D.A."/>
            <person name="Sackton T.B."/>
            <person name="Larracuente A.M."/>
            <person name="Singh N.D."/>
            <person name="Abad J.P."/>
            <person name="Abt D.N."/>
            <person name="Adryan B."/>
            <person name="Aguade M."/>
            <person name="Akashi H."/>
            <person name="Anderson W.W."/>
            <person name="Aquadro C.F."/>
            <person name="Ardell D.H."/>
            <person name="Arguello R."/>
            <person name="Artieri C.G."/>
            <person name="Barbash D.A."/>
            <person name="Barker D."/>
            <person name="Barsanti P."/>
            <person name="Batterham P."/>
            <person name="Batzoglou S."/>
            <person name="Begun D."/>
            <person name="Bhutkar A."/>
            <person name="Blanco E."/>
            <person name="Bosak S.A."/>
            <person name="Bradley R.K."/>
            <person name="Brand A.D."/>
            <person name="Brent M.R."/>
            <person name="Brooks A.N."/>
            <person name="Brown R.H."/>
            <person name="Butlin R.K."/>
            <person name="Caggese C."/>
            <person name="Calvi B.R."/>
            <person name="Bernardo de Carvalho A."/>
            <person name="Caspi A."/>
            <person name="Castrezana S."/>
            <person name="Celniker S.E."/>
            <person name="Chang J.L."/>
            <person name="Chapple C."/>
            <person name="Chatterji S."/>
            <person name="Chinwalla A."/>
            <person name="Civetta A."/>
            <person name="Clifton S.W."/>
            <person name="Comeron J.M."/>
            <person name="Costello J.C."/>
            <person name="Coyne J.A."/>
            <person name="Daub J."/>
            <person name="David R.G."/>
            <person name="Delcher A.L."/>
            <person name="Delehaunty K."/>
            <person name="Do C.B."/>
            <person name="Ebling H."/>
            <person name="Edwards K."/>
            <person name="Eickbush T."/>
            <person name="Evans J.D."/>
            <person name="Filipski A."/>
            <person name="Findeiss S."/>
            <person name="Freyhult E."/>
            <person name="Fulton L."/>
            <person name="Fulton R."/>
            <person name="Garcia A.C."/>
            <person name="Gardiner A."/>
            <person name="Garfield D.A."/>
            <person name="Garvin B.E."/>
            <person name="Gibson G."/>
            <person name="Gilbert D."/>
            <person name="Gnerre S."/>
            <person name="Godfrey J."/>
            <person name="Good R."/>
            <person name="Gotea V."/>
            <person name="Gravely B."/>
            <person name="Greenberg A.J."/>
            <person name="Griffiths-Jones S."/>
            <person name="Gross S."/>
            <person name="Guigo R."/>
            <person name="Gustafson E.A."/>
            <person name="Haerty W."/>
            <person name="Hahn M.W."/>
            <person name="Halligan D.L."/>
            <person name="Halpern A.L."/>
            <person name="Halter G.M."/>
            <person name="Han M.V."/>
            <person name="Heger A."/>
            <person name="Hillier L."/>
            <person name="Hinrichs A.S."/>
            <person name="Holmes I."/>
            <person name="Hoskins R.A."/>
            <person name="Hubisz M.J."/>
            <person name="Hultmark D."/>
            <person name="Huntley M.A."/>
            <person name="Jaffe D.B."/>
            <person name="Jagadeeshan S."/>
            <person name="Jeck W.R."/>
            <person name="Johnson J."/>
            <person name="Jones C.D."/>
            <person name="Jordan W.C."/>
            <person name="Karpen G.H."/>
            <person name="Kataoka E."/>
            <person name="Keightley P.D."/>
            <person name="Kheradpour P."/>
            <person name="Kirkness E.F."/>
            <person name="Koerich L.B."/>
            <person name="Kristiansen K."/>
            <person name="Kudrna D."/>
            <person name="Kulathinal R.J."/>
            <person name="Kumar S."/>
            <person name="Kwok R."/>
            <person name="Lander E."/>
            <person name="Langley C.H."/>
            <person name="Lapoint R."/>
            <person name="Lazzaro B.P."/>
            <person name="Lee S.J."/>
            <person name="Levesque L."/>
            <person name="Li R."/>
            <person name="Lin C.F."/>
            <person name="Lin M.F."/>
            <person name="Lindblad-Toh K."/>
            <person name="Llopart A."/>
            <person name="Long M."/>
            <person name="Low L."/>
            <person name="Lozovsky E."/>
            <person name="Lu J."/>
            <person name="Luo M."/>
            <person name="Machado C.A."/>
            <person name="Makalowski W."/>
            <person name="Marzo M."/>
            <person name="Matsuda M."/>
            <person name="Matzkin L."/>
            <person name="McAllister B."/>
            <person name="McBride C.S."/>
            <person name="McKernan B."/>
            <person name="McKernan K."/>
            <person name="Mendez-Lago M."/>
            <person name="Minx P."/>
            <person name="Mollenhauer M.U."/>
            <person name="Montooth K."/>
            <person name="Mount S.M."/>
            <person name="Mu X."/>
            <person name="Myers E."/>
            <person name="Negre B."/>
            <person name="Newfeld S."/>
            <person name="Nielsen R."/>
            <person name="Noor M.A."/>
            <person name="O'Grady P."/>
            <person name="Pachter L."/>
            <person name="Papaceit M."/>
            <person name="Parisi M.J."/>
            <person name="Parisi M."/>
            <person name="Parts L."/>
            <person name="Pedersen J.S."/>
            <person name="Pesole G."/>
            <person name="Phillippy A.M."/>
            <person name="Ponting C.P."/>
            <person name="Pop M."/>
            <person name="Porcelli D."/>
            <person name="Powell J.R."/>
            <person name="Prohaska S."/>
            <person name="Pruitt K."/>
            <person name="Puig M."/>
            <person name="Quesneville H."/>
            <person name="Ram K.R."/>
            <person name="Rand D."/>
            <person name="Rasmussen M.D."/>
            <person name="Reed L.K."/>
            <person name="Reenan R."/>
            <person name="Reily A."/>
            <person name="Remington K.A."/>
            <person name="Rieger T.T."/>
            <person name="Ritchie M.G."/>
            <person name="Robin C."/>
            <person name="Rogers Y.H."/>
            <person name="Rohde C."/>
            <person name="Rozas J."/>
            <person name="Rubenfield M.J."/>
            <person name="Ruiz A."/>
            <person name="Russo S."/>
            <person name="Salzberg S.L."/>
            <person name="Sanchez-Gracia A."/>
            <person name="Saranga D.J."/>
            <person name="Sato H."/>
            <person name="Schaeffer S.W."/>
            <person name="Schatz M.C."/>
            <person name="Schlenke T."/>
            <person name="Schwartz R."/>
            <person name="Segarra C."/>
            <person name="Singh R.S."/>
            <person name="Sirot L."/>
            <person name="Sirota M."/>
            <person name="Sisneros N.B."/>
            <person name="Smith C.D."/>
            <person name="Smith T.F."/>
            <person name="Spieth J."/>
            <person name="Stage D.E."/>
            <person name="Stark A."/>
            <person name="Stephan W."/>
            <person name="Strausberg R.L."/>
            <person name="Strempel S."/>
            <person name="Sturgill D."/>
            <person name="Sutton G."/>
            <person name="Sutton G.G."/>
            <person name="Tao W."/>
            <person name="Teichmann S."/>
            <person name="Tobari Y.N."/>
            <person name="Tomimura Y."/>
            <person name="Tsolas J.M."/>
            <person name="Valente V.L."/>
            <person name="Venter E."/>
            <person name="Venter J.C."/>
            <person name="Vicario S."/>
            <person name="Vieira F.G."/>
            <person name="Vilella A.J."/>
            <person name="Villasante A."/>
            <person name="Walenz B."/>
            <person name="Wang J."/>
            <person name="Wasserman M."/>
            <person name="Watts T."/>
            <person name="Wilson D."/>
            <person name="Wilson R.K."/>
            <person name="Wing R.A."/>
            <person name="Wolfner M.F."/>
            <person name="Wong A."/>
            <person name="Wong G.K."/>
            <person name="Wu C.I."/>
            <person name="Wu G."/>
            <person name="Yamamoto D."/>
            <person name="Yang H.P."/>
            <person name="Yang S.P."/>
            <person name="Yorke J.A."/>
            <person name="Yoshida K."/>
            <person name="Zdobnov E."/>
            <person name="Zhang P."/>
            <person name="Zhang Y."/>
            <person name="Zimin A.V."/>
            <person name="Baldwin J."/>
            <person name="Abdouelleil A."/>
            <person name="Abdulkadir J."/>
            <person name="Abebe A."/>
            <person name="Abera B."/>
            <person name="Abreu J."/>
            <person name="Acer S.C."/>
            <person name="Aftuck L."/>
            <person name="Alexander A."/>
            <person name="An P."/>
            <person name="Anderson E."/>
            <person name="Anderson S."/>
            <person name="Arachi H."/>
            <person name="Azer M."/>
            <person name="Bachantsang P."/>
            <person name="Barry A."/>
            <person name="Bayul T."/>
            <person name="Berlin A."/>
            <person name="Bessette D."/>
            <person name="Bloom T."/>
            <person name="Blye J."/>
            <person name="Boguslavskiy L."/>
            <person name="Bonnet C."/>
            <person name="Boukhgalter B."/>
            <person name="Bourzgui I."/>
            <person name="Brown A."/>
            <person name="Cahill P."/>
            <person name="Channer S."/>
            <person name="Cheshatsang Y."/>
            <person name="Chuda L."/>
            <person name="Citroen M."/>
            <person name="Collymore A."/>
            <person name="Cooke P."/>
            <person name="Costello M."/>
            <person name="D'Aco K."/>
            <person name="Daza R."/>
            <person name="De Haan G."/>
            <person name="DeGray S."/>
            <person name="DeMaso C."/>
            <person name="Dhargay N."/>
            <person name="Dooley K."/>
            <person name="Dooley E."/>
            <person name="Doricent M."/>
            <person name="Dorje P."/>
            <person name="Dorjee K."/>
            <person name="Dupes A."/>
            <person name="Elong R."/>
            <person name="Falk J."/>
            <person name="Farina A."/>
            <person name="Faro S."/>
            <person name="Ferguson D."/>
            <person name="Fisher S."/>
            <person name="Foley C.D."/>
            <person name="Franke A."/>
            <person name="Friedrich D."/>
            <person name="Gadbois L."/>
            <person name="Gearin G."/>
            <person name="Gearin C.R."/>
            <person name="Giannoukos G."/>
            <person name="Goode T."/>
            <person name="Graham J."/>
            <person name="Grandbois E."/>
            <person name="Grewal S."/>
            <person name="Gyaltsen K."/>
            <person name="Hafez N."/>
            <person name="Hagos B."/>
            <person name="Hall J."/>
            <person name="Henson C."/>
            <person name="Hollinger A."/>
            <person name="Honan T."/>
            <person name="Huard M.D."/>
            <person name="Hughes L."/>
            <person name="Hurhula B."/>
            <person name="Husby M.E."/>
            <person name="Kamat A."/>
            <person name="Kanga B."/>
            <person name="Kashin S."/>
            <person name="Khazanovich D."/>
            <person name="Kisner P."/>
            <person name="Lance K."/>
            <person name="Lara M."/>
            <person name="Lee W."/>
            <person name="Lennon N."/>
            <person name="Letendre F."/>
            <person name="LeVine R."/>
            <person name="Lipovsky A."/>
            <person name="Liu X."/>
            <person name="Liu J."/>
            <person name="Liu S."/>
            <person name="Lokyitsang T."/>
            <person name="Lokyitsang Y."/>
            <person name="Lubonja R."/>
            <person name="Lui A."/>
            <person name="MacDonald P."/>
            <person name="Magnisalis V."/>
            <person name="Maru K."/>
            <person name="Matthews C."/>
            <person name="McCusker W."/>
            <person name="McDonough S."/>
            <person name="Mehta T."/>
            <person name="Meldrim J."/>
            <person name="Meneus L."/>
            <person name="Mihai O."/>
            <person name="Mihalev A."/>
            <person name="Mihova T."/>
            <person name="Mittelman R."/>
            <person name="Mlenga V."/>
            <person name="Montmayeur A."/>
            <person name="Mulrain L."/>
            <person name="Navidi A."/>
            <person name="Naylor J."/>
            <person name="Negash T."/>
            <person name="Nguyen T."/>
            <person name="Nguyen N."/>
            <person name="Nicol R."/>
            <person name="Norbu C."/>
            <person name="Norbu N."/>
            <person name="Novod N."/>
            <person name="O'Neill B."/>
            <person name="Osman S."/>
            <person name="Markiewicz E."/>
            <person name="Oyono O.L."/>
            <person name="Patti C."/>
            <person name="Phunkhang P."/>
            <person name="Pierre F."/>
            <person name="Priest M."/>
            <person name="Raghuraman S."/>
            <person name="Rege F."/>
            <person name="Reyes R."/>
            <person name="Rise C."/>
            <person name="Rogov P."/>
            <person name="Ross K."/>
            <person name="Ryan E."/>
            <person name="Settipalli S."/>
            <person name="Shea T."/>
            <person name="Sherpa N."/>
            <person name="Shi L."/>
            <person name="Shih D."/>
            <person name="Sparrow T."/>
            <person name="Spaulding J."/>
            <person name="Stalker J."/>
            <person name="Stange-Thomann N."/>
            <person name="Stavropoulos S."/>
            <person name="Stone C."/>
            <person name="Strader C."/>
            <person name="Tesfaye S."/>
            <person name="Thomson T."/>
            <person name="Thoulutsang Y."/>
            <person name="Thoulutsang D."/>
            <person name="Topham K."/>
            <person name="Topping I."/>
            <person name="Tsamla T."/>
            <person name="Vassiliev H."/>
            <person name="Vo A."/>
            <person name="Wangchuk T."/>
            <person name="Wangdi T."/>
            <person name="Weiand M."/>
            <person name="Wilkinson J."/>
            <person name="Wilson A."/>
            <person name="Yadav S."/>
            <person name="Young G."/>
            <person name="Yu Q."/>
            <person name="Zembek L."/>
            <person name="Zhong D."/>
            <person name="Zimmer A."/>
            <person name="Zwirko Z."/>
            <person name="Jaffe D.B."/>
            <person name="Alvarez P."/>
            <person name="Brockman W."/>
            <person name="Butler J."/>
            <person name="Chin C."/>
            <person name="Gnerre S."/>
            <person name="Grabherr M."/>
            <person name="Kleber M."/>
            <person name="Mauceli E."/>
            <person name="MacCallum I."/>
        </authorList>
    </citation>
    <scope>NUCLEOTIDE SEQUENCE [LARGE SCALE GENOMIC DNA]</scope>
    <source>
        <strain evidence="3">Tucson 15010-1051.87</strain>
    </source>
</reference>
<organism evidence="2 3">
    <name type="scientific">Drosophila virilis</name>
    <name type="common">Fruit fly</name>
    <dbReference type="NCBI Taxonomy" id="7244"/>
    <lineage>
        <taxon>Eukaryota</taxon>
        <taxon>Metazoa</taxon>
        <taxon>Ecdysozoa</taxon>
        <taxon>Arthropoda</taxon>
        <taxon>Hexapoda</taxon>
        <taxon>Insecta</taxon>
        <taxon>Pterygota</taxon>
        <taxon>Neoptera</taxon>
        <taxon>Endopterygota</taxon>
        <taxon>Diptera</taxon>
        <taxon>Brachycera</taxon>
        <taxon>Muscomorpha</taxon>
        <taxon>Ephydroidea</taxon>
        <taxon>Drosophilidae</taxon>
        <taxon>Drosophila</taxon>
    </lineage>
</organism>
<feature type="region of interest" description="Disordered" evidence="1">
    <location>
        <begin position="122"/>
        <end position="179"/>
    </location>
</feature>
<feature type="compositionally biased region" description="Basic residues" evidence="1">
    <location>
        <begin position="126"/>
        <end position="162"/>
    </location>
</feature>
<dbReference type="KEGG" id="dvi:6628142"/>
<dbReference type="EMBL" id="CH940649">
    <property type="protein sequence ID" value="EDW64584.1"/>
    <property type="molecule type" value="Genomic_DNA"/>
</dbReference>
<evidence type="ECO:0000313" key="2">
    <source>
        <dbReference type="EMBL" id="EDW64584.1"/>
    </source>
</evidence>
<dbReference type="Proteomes" id="UP000008792">
    <property type="component" value="Unassembled WGS sequence"/>
</dbReference>
<evidence type="ECO:0000256" key="1">
    <source>
        <dbReference type="SAM" id="MobiDB-lite"/>
    </source>
</evidence>
<dbReference type="OMA" id="CRAPGNY"/>
<dbReference type="PhylomeDB" id="B4LRB4"/>